<keyword evidence="3" id="KW-1185">Reference proteome</keyword>
<dbReference type="AlphaFoldDB" id="A0AA38C4C6"/>
<gene>
    <name evidence="2" type="ORF">KI387_038224</name>
</gene>
<feature type="non-terminal residue" evidence="2">
    <location>
        <position position="1"/>
    </location>
</feature>
<protein>
    <submittedName>
        <fullName evidence="2">Uncharacterized protein</fullName>
    </submittedName>
</protein>
<feature type="compositionally biased region" description="Basic and acidic residues" evidence="1">
    <location>
        <begin position="83"/>
        <end position="98"/>
    </location>
</feature>
<dbReference type="EMBL" id="JAHRHJ020000011">
    <property type="protein sequence ID" value="KAH9294636.1"/>
    <property type="molecule type" value="Genomic_DNA"/>
</dbReference>
<sequence length="106" mass="12003">RKAKLQPTIAYHITTSCEEYRVLSNEIRDAISLTNFNNLQESRGGPRVEPRPQTNQRDLQESLEKLSLPTFDGSSKTSPLLMGREEEIMGHEPKKEKTNGCSSKKT</sequence>
<organism evidence="2 3">
    <name type="scientific">Taxus chinensis</name>
    <name type="common">Chinese yew</name>
    <name type="synonym">Taxus wallichiana var. chinensis</name>
    <dbReference type="NCBI Taxonomy" id="29808"/>
    <lineage>
        <taxon>Eukaryota</taxon>
        <taxon>Viridiplantae</taxon>
        <taxon>Streptophyta</taxon>
        <taxon>Embryophyta</taxon>
        <taxon>Tracheophyta</taxon>
        <taxon>Spermatophyta</taxon>
        <taxon>Pinopsida</taxon>
        <taxon>Pinidae</taxon>
        <taxon>Conifers II</taxon>
        <taxon>Cupressales</taxon>
        <taxon>Taxaceae</taxon>
        <taxon>Taxus</taxon>
    </lineage>
</organism>
<dbReference type="Proteomes" id="UP000824469">
    <property type="component" value="Unassembled WGS sequence"/>
</dbReference>
<evidence type="ECO:0000313" key="2">
    <source>
        <dbReference type="EMBL" id="KAH9294636.1"/>
    </source>
</evidence>
<feature type="non-terminal residue" evidence="2">
    <location>
        <position position="106"/>
    </location>
</feature>
<proteinExistence type="predicted"/>
<feature type="region of interest" description="Disordered" evidence="1">
    <location>
        <begin position="37"/>
        <end position="106"/>
    </location>
</feature>
<comment type="caution">
    <text evidence="2">The sequence shown here is derived from an EMBL/GenBank/DDBJ whole genome shotgun (WGS) entry which is preliminary data.</text>
</comment>
<evidence type="ECO:0000313" key="3">
    <source>
        <dbReference type="Proteomes" id="UP000824469"/>
    </source>
</evidence>
<reference evidence="2 3" key="1">
    <citation type="journal article" date="2021" name="Nat. Plants">
        <title>The Taxus genome provides insights into paclitaxel biosynthesis.</title>
        <authorList>
            <person name="Xiong X."/>
            <person name="Gou J."/>
            <person name="Liao Q."/>
            <person name="Li Y."/>
            <person name="Zhou Q."/>
            <person name="Bi G."/>
            <person name="Li C."/>
            <person name="Du R."/>
            <person name="Wang X."/>
            <person name="Sun T."/>
            <person name="Guo L."/>
            <person name="Liang H."/>
            <person name="Lu P."/>
            <person name="Wu Y."/>
            <person name="Zhang Z."/>
            <person name="Ro D.K."/>
            <person name="Shang Y."/>
            <person name="Huang S."/>
            <person name="Yan J."/>
        </authorList>
    </citation>
    <scope>NUCLEOTIDE SEQUENCE [LARGE SCALE GENOMIC DNA]</scope>
    <source>
        <strain evidence="2">Ta-2019</strain>
    </source>
</reference>
<name>A0AA38C4C6_TAXCH</name>
<evidence type="ECO:0000256" key="1">
    <source>
        <dbReference type="SAM" id="MobiDB-lite"/>
    </source>
</evidence>
<accession>A0AA38C4C6</accession>